<feature type="transmembrane region" description="Helical" evidence="20">
    <location>
        <begin position="197"/>
        <end position="219"/>
    </location>
</feature>
<proteinExistence type="inferred from homology"/>
<evidence type="ECO:0000256" key="6">
    <source>
        <dbReference type="ARBA" id="ARBA00022568"/>
    </source>
</evidence>
<comment type="subcellular location">
    <subcellularLocation>
        <location evidence="1">Cell membrane</location>
        <topology evidence="1">Multi-pass membrane protein</topology>
    </subcellularLocation>
</comment>
<dbReference type="PANTHER" id="PTHR11878">
    <property type="entry name" value="SODIUM/CALCIUM EXCHANGER"/>
    <property type="match status" value="1"/>
</dbReference>
<dbReference type="GO" id="GO:0046872">
    <property type="term" value="F:metal ion binding"/>
    <property type="evidence" value="ECO:0007669"/>
    <property type="project" value="UniProtKB-KW"/>
</dbReference>
<dbReference type="InterPro" id="IPR003644">
    <property type="entry name" value="Calx_beta"/>
</dbReference>
<evidence type="ECO:0000256" key="11">
    <source>
        <dbReference type="ARBA" id="ARBA00022837"/>
    </source>
</evidence>
<dbReference type="GO" id="GO:0007154">
    <property type="term" value="P:cell communication"/>
    <property type="evidence" value="ECO:0007669"/>
    <property type="project" value="InterPro"/>
</dbReference>
<dbReference type="EMBL" id="CAAALY010049801">
    <property type="protein sequence ID" value="VEL21140.1"/>
    <property type="molecule type" value="Genomic_DNA"/>
</dbReference>
<evidence type="ECO:0000256" key="14">
    <source>
        <dbReference type="ARBA" id="ARBA00023053"/>
    </source>
</evidence>
<reference evidence="22" key="1">
    <citation type="submission" date="2018-11" db="EMBL/GenBank/DDBJ databases">
        <authorList>
            <consortium name="Pathogen Informatics"/>
        </authorList>
    </citation>
    <scope>NUCLEOTIDE SEQUENCE</scope>
</reference>
<name>A0A448WVF7_9PLAT</name>
<evidence type="ECO:0000256" key="4">
    <source>
        <dbReference type="ARBA" id="ARBA00022449"/>
    </source>
</evidence>
<evidence type="ECO:0000313" key="22">
    <source>
        <dbReference type="EMBL" id="VEL21140.1"/>
    </source>
</evidence>
<feature type="domain" description="Calx-beta" evidence="21">
    <location>
        <begin position="371"/>
        <end position="470"/>
    </location>
</feature>
<keyword evidence="10" id="KW-0677">Repeat</keyword>
<keyword evidence="16 20" id="KW-0472">Membrane</keyword>
<dbReference type="GO" id="GO:0098703">
    <property type="term" value="P:calcium ion import across plasma membrane"/>
    <property type="evidence" value="ECO:0007669"/>
    <property type="project" value="TreeGrafter"/>
</dbReference>
<dbReference type="GO" id="GO:0030424">
    <property type="term" value="C:axon"/>
    <property type="evidence" value="ECO:0007669"/>
    <property type="project" value="TreeGrafter"/>
</dbReference>
<keyword evidence="4" id="KW-0050">Antiport</keyword>
<accession>A0A448WVF7</accession>
<sequence>MGSANISPIAFIFIRLTFIFFIFEITLPSANGEKLVNGTCLPSKNIICNPGIILPVWEPVDNLSTGDRIARSAVYFSALMYLFLGISIIADRFMAAIEVITSKEKEVTIKKKNGEKQVISVRIWNQTVSNLTLMALGSSAPEILLSVIEIIGKRFEAGELGPGTIVGSAAFNLFVIIGLCILVIPDGQVRRIKHLSVFFITAAWSVFAYLWLYCIIAVFSPGFVDVWEAVLTFLFFPGTVITAYIADTRIFFKKFLRKRYHATGIVKAIADGDIEIPANHTDEVAYTGGEFDDEYEHENRRLDLVETIKEIRKKNPNIDPKTLEEMAQRELLNRGPKSRAFYRIKATRQLTGGGNVVKKQKYDHRKSQDVDVKEEYSEDLQRVFFNPDHYTVMENVGTFLITVSRQGGDPDAIISVDYQTYDGTAEAGTDYISVSGTLTFNSGEMHKQFSISIIDDDEFEEDEHFSVRLSNLKVIRSFGTLDARLVEPTTATIMILDDDHSGVFHFEFPEIKVPESIGFAEIKVIRSSGNARYFFISFY</sequence>
<comment type="caution">
    <text evidence="22">The sequence shown here is derived from an EMBL/GenBank/DDBJ whole genome shotgun (WGS) entry which is preliminary data.</text>
</comment>
<dbReference type="GO" id="GO:0042383">
    <property type="term" value="C:sarcolemma"/>
    <property type="evidence" value="ECO:0007669"/>
    <property type="project" value="TreeGrafter"/>
</dbReference>
<protein>
    <recommendedName>
        <fullName evidence="21">Calx-beta domain-containing protein</fullName>
    </recommendedName>
</protein>
<evidence type="ECO:0000259" key="21">
    <source>
        <dbReference type="SMART" id="SM00237"/>
    </source>
</evidence>
<evidence type="ECO:0000313" key="23">
    <source>
        <dbReference type="Proteomes" id="UP000784294"/>
    </source>
</evidence>
<evidence type="ECO:0000256" key="16">
    <source>
        <dbReference type="ARBA" id="ARBA00023136"/>
    </source>
</evidence>
<dbReference type="GO" id="GO:0005432">
    <property type="term" value="F:calcium:sodium antiporter activity"/>
    <property type="evidence" value="ECO:0007669"/>
    <property type="project" value="InterPro"/>
</dbReference>
<dbReference type="Pfam" id="PF01699">
    <property type="entry name" value="Na_Ca_ex"/>
    <property type="match status" value="1"/>
</dbReference>
<dbReference type="PANTHER" id="PTHR11878:SF65">
    <property type="entry name" value="NA_CA-EXCHANGE PROTEIN, ISOFORM G"/>
    <property type="match status" value="1"/>
</dbReference>
<evidence type="ECO:0000256" key="15">
    <source>
        <dbReference type="ARBA" id="ARBA00023065"/>
    </source>
</evidence>
<feature type="transmembrane region" description="Helical" evidence="20">
    <location>
        <begin position="231"/>
        <end position="252"/>
    </location>
</feature>
<keyword evidence="23" id="KW-1185">Reference proteome</keyword>
<dbReference type="Pfam" id="PF16494">
    <property type="entry name" value="Na_Ca_ex_C"/>
    <property type="match status" value="1"/>
</dbReference>
<evidence type="ECO:0000256" key="18">
    <source>
        <dbReference type="ARBA" id="ARBA00023201"/>
    </source>
</evidence>
<dbReference type="AlphaFoldDB" id="A0A448WVF7"/>
<evidence type="ECO:0000256" key="10">
    <source>
        <dbReference type="ARBA" id="ARBA00022737"/>
    </source>
</evidence>
<dbReference type="GO" id="GO:0005516">
    <property type="term" value="F:calmodulin binding"/>
    <property type="evidence" value="ECO:0007669"/>
    <property type="project" value="UniProtKB-KW"/>
</dbReference>
<feature type="transmembrane region" description="Helical" evidence="20">
    <location>
        <begin position="6"/>
        <end position="27"/>
    </location>
</feature>
<dbReference type="Gene3D" id="1.20.1420.30">
    <property type="entry name" value="NCX, central ion-binding region"/>
    <property type="match status" value="1"/>
</dbReference>
<evidence type="ECO:0000256" key="20">
    <source>
        <dbReference type="SAM" id="Phobius"/>
    </source>
</evidence>
<keyword evidence="12" id="KW-0112">Calmodulin-binding</keyword>
<keyword evidence="15" id="KW-0406">Ion transport</keyword>
<evidence type="ECO:0000256" key="12">
    <source>
        <dbReference type="ARBA" id="ARBA00022860"/>
    </source>
</evidence>
<keyword evidence="9" id="KW-0732">Signal</keyword>
<evidence type="ECO:0000256" key="9">
    <source>
        <dbReference type="ARBA" id="ARBA00022729"/>
    </source>
</evidence>
<comment type="similarity">
    <text evidence="2">Belongs to the Ca(2+):cation antiporter (CaCA) (TC 2.A.19) family. SLC8 subfamily.</text>
</comment>
<dbReference type="OrthoDB" id="418484at2759"/>
<evidence type="ECO:0000256" key="19">
    <source>
        <dbReference type="ARBA" id="ARBA00033667"/>
    </source>
</evidence>
<keyword evidence="13 20" id="KW-1133">Transmembrane helix</keyword>
<evidence type="ECO:0000256" key="5">
    <source>
        <dbReference type="ARBA" id="ARBA00022475"/>
    </source>
</evidence>
<dbReference type="GO" id="GO:0098794">
    <property type="term" value="C:postsynapse"/>
    <property type="evidence" value="ECO:0007669"/>
    <property type="project" value="TreeGrafter"/>
</dbReference>
<keyword evidence="5" id="KW-1003">Cell membrane</keyword>
<keyword evidence="3" id="KW-0813">Transport</keyword>
<feature type="transmembrane region" description="Helical" evidence="20">
    <location>
        <begin position="73"/>
        <end position="90"/>
    </location>
</feature>
<evidence type="ECO:0000256" key="3">
    <source>
        <dbReference type="ARBA" id="ARBA00022448"/>
    </source>
</evidence>
<keyword evidence="11" id="KW-0106">Calcium</keyword>
<gene>
    <name evidence="22" type="ORF">PXEA_LOCUS14580</name>
</gene>
<keyword evidence="6" id="KW-0109">Calcium transport</keyword>
<dbReference type="Gene3D" id="2.60.40.2030">
    <property type="match status" value="2"/>
</dbReference>
<dbReference type="SUPFAM" id="SSF141072">
    <property type="entry name" value="CalX-like"/>
    <property type="match status" value="1"/>
</dbReference>
<dbReference type="SMART" id="SM00237">
    <property type="entry name" value="Calx_beta"/>
    <property type="match status" value="1"/>
</dbReference>
<keyword evidence="8" id="KW-0479">Metal-binding</keyword>
<dbReference type="InterPro" id="IPR044880">
    <property type="entry name" value="NCX_ion-bd_dom_sf"/>
</dbReference>
<dbReference type="NCBIfam" id="TIGR00845">
    <property type="entry name" value="caca"/>
    <property type="match status" value="1"/>
</dbReference>
<organism evidence="22 23">
    <name type="scientific">Protopolystoma xenopodis</name>
    <dbReference type="NCBI Taxonomy" id="117903"/>
    <lineage>
        <taxon>Eukaryota</taxon>
        <taxon>Metazoa</taxon>
        <taxon>Spiralia</taxon>
        <taxon>Lophotrochozoa</taxon>
        <taxon>Platyhelminthes</taxon>
        <taxon>Monogenea</taxon>
        <taxon>Polyopisthocotylea</taxon>
        <taxon>Polystomatidea</taxon>
        <taxon>Polystomatidae</taxon>
        <taxon>Protopolystoma</taxon>
    </lineage>
</organism>
<keyword evidence="14" id="KW-0915">Sodium</keyword>
<evidence type="ECO:0000256" key="13">
    <source>
        <dbReference type="ARBA" id="ARBA00022989"/>
    </source>
</evidence>
<feature type="transmembrane region" description="Helical" evidence="20">
    <location>
        <begin position="165"/>
        <end position="185"/>
    </location>
</feature>
<dbReference type="Pfam" id="PF03160">
    <property type="entry name" value="Calx-beta"/>
    <property type="match status" value="1"/>
</dbReference>
<dbReference type="InterPro" id="IPR038081">
    <property type="entry name" value="CalX-like_sf"/>
</dbReference>
<evidence type="ECO:0000256" key="8">
    <source>
        <dbReference type="ARBA" id="ARBA00022723"/>
    </source>
</evidence>
<dbReference type="Proteomes" id="UP000784294">
    <property type="component" value="Unassembled WGS sequence"/>
</dbReference>
<dbReference type="InterPro" id="IPR004837">
    <property type="entry name" value="NaCa_Exmemb"/>
</dbReference>
<keyword evidence="18" id="KW-0739">Sodium transport</keyword>
<keyword evidence="17" id="KW-0325">Glycoprotein</keyword>
<dbReference type="InterPro" id="IPR004836">
    <property type="entry name" value="Na_Ca_Ex"/>
</dbReference>
<evidence type="ECO:0000256" key="17">
    <source>
        <dbReference type="ARBA" id="ARBA00023180"/>
    </source>
</evidence>
<evidence type="ECO:0000256" key="2">
    <source>
        <dbReference type="ARBA" id="ARBA00007489"/>
    </source>
</evidence>
<keyword evidence="7 20" id="KW-0812">Transmembrane</keyword>
<evidence type="ECO:0000256" key="7">
    <source>
        <dbReference type="ARBA" id="ARBA00022692"/>
    </source>
</evidence>
<dbReference type="InterPro" id="IPR032452">
    <property type="entry name" value="Na_Ca_Ex_C-exten"/>
</dbReference>
<comment type="catalytic activity">
    <reaction evidence="19">
        <text>Ca(2+)(in) + 3 Na(+)(out) = Ca(2+)(out) + 3 Na(+)(in)</text>
        <dbReference type="Rhea" id="RHEA:69955"/>
        <dbReference type="ChEBI" id="CHEBI:29101"/>
        <dbReference type="ChEBI" id="CHEBI:29108"/>
    </reaction>
</comment>
<dbReference type="InterPro" id="IPR051171">
    <property type="entry name" value="CaCA"/>
</dbReference>
<evidence type="ECO:0000256" key="1">
    <source>
        <dbReference type="ARBA" id="ARBA00004651"/>
    </source>
</evidence>